<dbReference type="InterPro" id="IPR057243">
    <property type="entry name" value="Integrin_I-EGF_CS"/>
</dbReference>
<gene>
    <name evidence="22" type="ORF">HOLleu_35113</name>
</gene>
<reference evidence="22" key="1">
    <citation type="submission" date="2021-10" db="EMBL/GenBank/DDBJ databases">
        <title>Tropical sea cucumber genome reveals ecological adaptation and Cuvierian tubules defense mechanism.</title>
        <authorList>
            <person name="Chen T."/>
        </authorList>
    </citation>
    <scope>NUCLEOTIDE SEQUENCE</scope>
    <source>
        <strain evidence="22">Nanhai2018</strain>
        <tissue evidence="22">Muscle</tissue>
    </source>
</reference>
<dbReference type="GO" id="GO:0005925">
    <property type="term" value="C:focal adhesion"/>
    <property type="evidence" value="ECO:0007669"/>
    <property type="project" value="TreeGrafter"/>
</dbReference>
<feature type="disulfide bond" evidence="17">
    <location>
        <begin position="530"/>
        <end position="545"/>
    </location>
</feature>
<feature type="disulfide bond" evidence="17">
    <location>
        <begin position="450"/>
        <end position="454"/>
    </location>
</feature>
<dbReference type="GO" id="GO:0007160">
    <property type="term" value="P:cell-matrix adhesion"/>
    <property type="evidence" value="ECO:0007669"/>
    <property type="project" value="TreeGrafter"/>
</dbReference>
<dbReference type="AlphaFoldDB" id="A0A9Q1BH59"/>
<evidence type="ECO:0000256" key="11">
    <source>
        <dbReference type="ARBA" id="ARBA00022889"/>
    </source>
</evidence>
<feature type="disulfide bond" evidence="17">
    <location>
        <begin position="426"/>
        <end position="686"/>
    </location>
</feature>
<sequence>MDKFLRCLLLNILMLGLFVSGAFGQGGDECHLAKTCGSCMMINPNCGWCKDVNTTFEGPRCDLLENLNRNGCVNATQEASNLTIVMDEDLQDPVYSSDDEIVEPAVPIAPQRVDLKLRLGDRKTIDVRVLQANDYPVDLYYLMDMSKSMEDDLQSLQNLGSQLAEEMKKITRSFALGLGLFVDKPVLPFINTAPKKIDEPCPGCQKAFSFRNEVSLNQNTSLFEEKVKSSQISMSQSHPEGTLDAIMQAAVCKDDVGWRDNARKLLLVTTDAAFHIEGDGKLAGIIKPNDGNCHLKGNEYADAHLYDYPSLGQLNKRLIDNNIIPIFAISDNHELYEDVSHTIQGATYSSLSSDSGDIVQVVSDKYKEITGSIELAHSAMDGVELRISSNCKEGSSPVHPGDRPICTNVHDGDEISFQVEITATRCVDQTFDIYPIGFDKRLTVSVKVACSCSCELETEINSAQCSNGNGSQVCGICQCKPGRYGDTCECTGSSEENQDQSEKNIFCKPDNTTDILCSGRGQCICGECLCNKPMRQDEVVWGTYCECNNLACPRDNGEICGGSERGECVCRAGGRTQECRCRPGYTGEKCNCPTQTDTCHSSNGLICNAAGKCVCGKCECEADSKYSGPKCDECLTCTDCDLHTDCVQCKLFNNTESFSFEECDMCSQIIKIVEELPEGNNTRNICSLLDGDECAVNFVYEKASDGTIIIYVEEDWGCGHSEFITTGDQVYLVIIYIVLGIVLVGLILILLFRLYTWHLDRIEYQQFLEERGKTEWDDEFVNPIYTSSVCRYANPMYDSKWDVLDISSSGSIHGRGSMRTETVNTIIVFSTTCLSKLTHQAGNLPLTGQSIYIFRTNY</sequence>
<evidence type="ECO:0000256" key="1">
    <source>
        <dbReference type="ARBA" id="ARBA00004251"/>
    </source>
</evidence>
<dbReference type="SMART" id="SM01241">
    <property type="entry name" value="Integrin_b_cyt"/>
    <property type="match status" value="1"/>
</dbReference>
<keyword evidence="3" id="KW-1003">Cell membrane</keyword>
<evidence type="ECO:0000256" key="5">
    <source>
        <dbReference type="ARBA" id="ARBA00022692"/>
    </source>
</evidence>
<feature type="disulfide bond" evidence="17">
    <location>
        <begin position="39"/>
        <end position="72"/>
    </location>
</feature>
<dbReference type="PROSITE" id="PS00243">
    <property type="entry name" value="I_EGF_1"/>
    <property type="match status" value="1"/>
</dbReference>
<dbReference type="GO" id="GO:0016477">
    <property type="term" value="P:cell migration"/>
    <property type="evidence" value="ECO:0007669"/>
    <property type="project" value="TreeGrafter"/>
</dbReference>
<evidence type="ECO:0000256" key="7">
    <source>
        <dbReference type="ARBA" id="ARBA00022729"/>
    </source>
</evidence>
<feature type="disulfide bond" evidence="17">
    <location>
        <begin position="252"/>
        <end position="293"/>
    </location>
</feature>
<feature type="disulfide bond" evidence="17">
    <location>
        <begin position="547"/>
        <end position="552"/>
    </location>
</feature>
<dbReference type="Pfam" id="PF17205">
    <property type="entry name" value="PSI_integrin"/>
    <property type="match status" value="1"/>
</dbReference>
<dbReference type="InterPro" id="IPR002369">
    <property type="entry name" value="Integrin_bsu_VWA"/>
</dbReference>
<feature type="disulfide bond" evidence="17">
    <location>
        <begin position="615"/>
        <end position="663"/>
    </location>
</feature>
<dbReference type="PROSITE" id="PS52047">
    <property type="entry name" value="I_EGF_2"/>
    <property type="match status" value="1"/>
</dbReference>
<accession>A0A9Q1BH59</accession>
<dbReference type="Pfam" id="PF08725">
    <property type="entry name" value="Integrin_b_cyt"/>
    <property type="match status" value="1"/>
</dbReference>
<dbReference type="Gene3D" id="2.60.40.1510">
    <property type="entry name" value="ntegrin, alpha v. Chain A, domain 3"/>
    <property type="match status" value="1"/>
</dbReference>
<evidence type="ECO:0000256" key="4">
    <source>
        <dbReference type="ARBA" id="ARBA00022536"/>
    </source>
</evidence>
<dbReference type="InterPro" id="IPR014836">
    <property type="entry name" value="Integrin_bsu_cyt_dom"/>
</dbReference>
<keyword evidence="10" id="KW-0460">Magnesium</keyword>
<dbReference type="Pfam" id="PF00362">
    <property type="entry name" value="Integrin_beta"/>
    <property type="match status" value="1"/>
</dbReference>
<keyword evidence="8" id="KW-0677">Repeat</keyword>
<dbReference type="InterPro" id="IPR032695">
    <property type="entry name" value="Integrin_dom_sf"/>
</dbReference>
<evidence type="ECO:0000256" key="13">
    <source>
        <dbReference type="ARBA" id="ARBA00023037"/>
    </source>
</evidence>
<feature type="disulfide bond" evidence="17">
    <location>
        <begin position="465"/>
        <end position="477"/>
    </location>
</feature>
<evidence type="ECO:0000256" key="20">
    <source>
        <dbReference type="SAM" id="SignalP"/>
    </source>
</evidence>
<dbReference type="GO" id="GO:0098609">
    <property type="term" value="P:cell-cell adhesion"/>
    <property type="evidence" value="ECO:0007669"/>
    <property type="project" value="TreeGrafter"/>
</dbReference>
<dbReference type="Gene3D" id="3.30.1680.10">
    <property type="entry name" value="ligand-binding face of the semaphorins, domain 2"/>
    <property type="match status" value="1"/>
</dbReference>
<dbReference type="Gene3D" id="3.40.50.410">
    <property type="entry name" value="von Willebrand factor, type A domain"/>
    <property type="match status" value="1"/>
</dbReference>
<keyword evidence="9" id="KW-0106">Calcium</keyword>
<comment type="subcellular location">
    <subcellularLocation>
        <location evidence="1 18">Cell membrane</location>
        <topology evidence="1 18">Single-pass type I membrane protein</topology>
    </subcellularLocation>
</comment>
<evidence type="ECO:0000256" key="9">
    <source>
        <dbReference type="ARBA" id="ARBA00022837"/>
    </source>
</evidence>
<feature type="disulfide bond" evidence="17">
    <location>
        <begin position="36"/>
        <end position="46"/>
    </location>
</feature>
<evidence type="ECO:0000256" key="16">
    <source>
        <dbReference type="ARBA" id="ARBA00023180"/>
    </source>
</evidence>
<evidence type="ECO:0000256" key="15">
    <source>
        <dbReference type="ARBA" id="ARBA00023157"/>
    </source>
</evidence>
<dbReference type="SMART" id="SM00423">
    <property type="entry name" value="PSI"/>
    <property type="match status" value="1"/>
</dbReference>
<dbReference type="InterPro" id="IPR000742">
    <property type="entry name" value="EGF"/>
</dbReference>
<keyword evidence="13 18" id="KW-0401">Integrin</keyword>
<dbReference type="SUPFAM" id="SSF69687">
    <property type="entry name" value="Integrin beta tail domain"/>
    <property type="match status" value="1"/>
</dbReference>
<dbReference type="SUPFAM" id="SSF69179">
    <property type="entry name" value="Integrin domains"/>
    <property type="match status" value="1"/>
</dbReference>
<dbReference type="InterPro" id="IPR012896">
    <property type="entry name" value="Integrin_bsu_tail"/>
</dbReference>
<dbReference type="Gene3D" id="2.10.25.10">
    <property type="entry name" value="Laminin"/>
    <property type="match status" value="3"/>
</dbReference>
<feature type="disulfide bond" evidence="17">
    <location>
        <begin position="479"/>
        <end position="488"/>
    </location>
</feature>
<keyword evidence="5 18" id="KW-0812">Transmembrane</keyword>
<dbReference type="InterPro" id="IPR015812">
    <property type="entry name" value="Integrin_bsu"/>
</dbReference>
<protein>
    <recommendedName>
        <fullName evidence="18">Integrin beta</fullName>
    </recommendedName>
</protein>
<feature type="disulfide bond" evidence="17">
    <location>
        <begin position="568"/>
        <end position="579"/>
    </location>
</feature>
<dbReference type="SUPFAM" id="SSF103575">
    <property type="entry name" value="Plexin repeat"/>
    <property type="match status" value="1"/>
</dbReference>
<keyword evidence="4" id="KW-0245">EGF-like domain</keyword>
<dbReference type="GO" id="GO:0009986">
    <property type="term" value="C:cell surface"/>
    <property type="evidence" value="ECO:0007669"/>
    <property type="project" value="TreeGrafter"/>
</dbReference>
<dbReference type="PANTHER" id="PTHR10082:SF60">
    <property type="entry name" value="INTEGRIN BETA-PS"/>
    <property type="match status" value="1"/>
</dbReference>
<feature type="disulfide bond" evidence="17">
    <location>
        <begin position="201"/>
        <end position="204"/>
    </location>
</feature>
<dbReference type="PIRSF" id="PIRSF002512">
    <property type="entry name" value="Integrin_B"/>
    <property type="match status" value="1"/>
</dbReference>
<dbReference type="PROSITE" id="PS00022">
    <property type="entry name" value="EGF_1"/>
    <property type="match status" value="1"/>
</dbReference>
<comment type="caution">
    <text evidence="22">The sequence shown here is derived from an EMBL/GenBank/DDBJ whole genome shotgun (WGS) entry which is preliminary data.</text>
</comment>
<dbReference type="Pfam" id="PF18372">
    <property type="entry name" value="I-EGF_1"/>
    <property type="match status" value="1"/>
</dbReference>
<keyword evidence="15 17" id="KW-1015">Disulfide bond</keyword>
<feature type="domain" description="EGF-like" evidence="21">
    <location>
        <begin position="579"/>
        <end position="590"/>
    </location>
</feature>
<evidence type="ECO:0000256" key="17">
    <source>
        <dbReference type="PIRSR" id="PIRSR002512-1"/>
    </source>
</evidence>
<feature type="disulfide bond" evidence="17">
    <location>
        <begin position="523"/>
        <end position="528"/>
    </location>
</feature>
<keyword evidence="7 20" id="KW-0732">Signal</keyword>
<dbReference type="GO" id="GO:0005178">
    <property type="term" value="F:integrin binding"/>
    <property type="evidence" value="ECO:0007669"/>
    <property type="project" value="TreeGrafter"/>
</dbReference>
<feature type="chain" id="PRO_5040489596" description="Integrin beta" evidence="20">
    <location>
        <begin position="25"/>
        <end position="858"/>
    </location>
</feature>
<evidence type="ECO:0000256" key="6">
    <source>
        <dbReference type="ARBA" id="ARBA00022723"/>
    </source>
</evidence>
<dbReference type="Pfam" id="PF23105">
    <property type="entry name" value="EGF_integrin"/>
    <property type="match status" value="1"/>
</dbReference>
<dbReference type="GO" id="GO:0007229">
    <property type="term" value="P:integrin-mediated signaling pathway"/>
    <property type="evidence" value="ECO:0007669"/>
    <property type="project" value="UniProtKB-KW"/>
</dbReference>
<dbReference type="PRINTS" id="PR01186">
    <property type="entry name" value="INTEGRINB"/>
</dbReference>
<dbReference type="InterPro" id="IPR013111">
    <property type="entry name" value="EGF_extracell"/>
</dbReference>
<feature type="transmembrane region" description="Helical" evidence="19">
    <location>
        <begin position="730"/>
        <end position="752"/>
    </location>
</feature>
<feature type="disulfide bond" evidence="17">
    <location>
        <begin position="581"/>
        <end position="590"/>
    </location>
</feature>
<dbReference type="GO" id="GO:0008305">
    <property type="term" value="C:integrin complex"/>
    <property type="evidence" value="ECO:0007669"/>
    <property type="project" value="TreeGrafter"/>
</dbReference>
<dbReference type="InterPro" id="IPR036465">
    <property type="entry name" value="vWFA_dom_sf"/>
</dbReference>
<comment type="similarity">
    <text evidence="2 18">Belongs to the integrin beta chain family.</text>
</comment>
<keyword evidence="12 19" id="KW-1133">Transmembrane helix</keyword>
<feature type="disulfide bond" evidence="17">
    <location>
        <begin position="474"/>
        <end position="517"/>
    </location>
</feature>
<dbReference type="FunFam" id="3.40.50.410:FF:000002">
    <property type="entry name" value="Integrin beta"/>
    <property type="match status" value="1"/>
</dbReference>
<evidence type="ECO:0000313" key="22">
    <source>
        <dbReference type="EMBL" id="KAJ8025024.1"/>
    </source>
</evidence>
<feature type="disulfide bond" evidence="17">
    <location>
        <begin position="490"/>
        <end position="507"/>
    </location>
</feature>
<dbReference type="InterPro" id="IPR016201">
    <property type="entry name" value="PSI"/>
</dbReference>
<name>A0A9Q1BH59_HOLLE</name>
<evidence type="ECO:0000256" key="19">
    <source>
        <dbReference type="SAM" id="Phobius"/>
    </source>
</evidence>
<dbReference type="Proteomes" id="UP001152320">
    <property type="component" value="Chromosome 18"/>
</dbReference>
<dbReference type="EMBL" id="JAIZAY010000018">
    <property type="protein sequence ID" value="KAJ8025024.1"/>
    <property type="molecule type" value="Genomic_DNA"/>
</dbReference>
<feature type="disulfide bond" evidence="17">
    <location>
        <begin position="570"/>
        <end position="607"/>
    </location>
</feature>
<feature type="disulfide bond" evidence="17">
    <location>
        <begin position="525"/>
        <end position="560"/>
    </location>
</feature>
<feature type="disulfide bond" evidence="17">
    <location>
        <begin position="592"/>
        <end position="599"/>
    </location>
</feature>
<dbReference type="SUPFAM" id="SSF53300">
    <property type="entry name" value="vWA-like"/>
    <property type="match status" value="1"/>
</dbReference>
<evidence type="ECO:0000259" key="21">
    <source>
        <dbReference type="PROSITE" id="PS00022"/>
    </source>
</evidence>
<dbReference type="SMART" id="SM01242">
    <property type="entry name" value="Integrin_B_tail"/>
    <property type="match status" value="1"/>
</dbReference>
<evidence type="ECO:0000256" key="14">
    <source>
        <dbReference type="ARBA" id="ARBA00023136"/>
    </source>
</evidence>
<feature type="disulfide bond" evidence="17">
    <location>
        <begin position="646"/>
        <end position="718"/>
    </location>
</feature>
<keyword evidence="16" id="KW-0325">Glycoprotein</keyword>
<keyword evidence="11 18" id="KW-0130">Cell adhesion</keyword>
<feature type="signal peptide" evidence="20">
    <location>
        <begin position="1"/>
        <end position="24"/>
    </location>
</feature>
<dbReference type="InterPro" id="IPR057073">
    <property type="entry name" value="EGF_integrin_2"/>
</dbReference>
<feature type="disulfide bond" evidence="17">
    <location>
        <begin position="613"/>
        <end position="618"/>
    </location>
</feature>
<dbReference type="InterPro" id="IPR033760">
    <property type="entry name" value="Integrin_beta_N"/>
</dbReference>
<evidence type="ECO:0000256" key="3">
    <source>
        <dbReference type="ARBA" id="ARBA00022475"/>
    </source>
</evidence>
<dbReference type="InterPro" id="IPR036349">
    <property type="entry name" value="Integrin_bsu_tail_dom_sf"/>
</dbReference>
<dbReference type="OrthoDB" id="410592at2759"/>
<dbReference type="PANTHER" id="PTHR10082">
    <property type="entry name" value="INTEGRIN BETA SUBUNIT"/>
    <property type="match status" value="1"/>
</dbReference>
<dbReference type="SUPFAM" id="SSF57196">
    <property type="entry name" value="EGF/Laminin"/>
    <property type="match status" value="1"/>
</dbReference>
<evidence type="ECO:0000256" key="8">
    <source>
        <dbReference type="ARBA" id="ARBA00022737"/>
    </source>
</evidence>
<dbReference type="Pfam" id="PF07974">
    <property type="entry name" value="EGF_2"/>
    <property type="match status" value="1"/>
</dbReference>
<organism evidence="22 23">
    <name type="scientific">Holothuria leucospilota</name>
    <name type="common">Black long sea cucumber</name>
    <name type="synonym">Mertensiothuria leucospilota</name>
    <dbReference type="NCBI Taxonomy" id="206669"/>
    <lineage>
        <taxon>Eukaryota</taxon>
        <taxon>Metazoa</taxon>
        <taxon>Echinodermata</taxon>
        <taxon>Eleutherozoa</taxon>
        <taxon>Echinozoa</taxon>
        <taxon>Holothuroidea</taxon>
        <taxon>Aspidochirotacea</taxon>
        <taxon>Aspidochirotida</taxon>
        <taxon>Holothuriidae</taxon>
        <taxon>Holothuria</taxon>
    </lineage>
</organism>
<evidence type="ECO:0000256" key="12">
    <source>
        <dbReference type="ARBA" id="ARBA00022989"/>
    </source>
</evidence>
<dbReference type="Gene3D" id="4.10.1240.30">
    <property type="match status" value="1"/>
</dbReference>
<feature type="disulfide bond" evidence="17">
    <location>
        <begin position="49"/>
        <end position="61"/>
    </location>
</feature>
<keyword evidence="23" id="KW-1185">Reference proteome</keyword>
<dbReference type="Gene3D" id="1.20.5.100">
    <property type="entry name" value="Cytochrome c1, transmembrane anchor, C-terminal"/>
    <property type="match status" value="1"/>
</dbReference>
<evidence type="ECO:0000256" key="10">
    <source>
        <dbReference type="ARBA" id="ARBA00022842"/>
    </source>
</evidence>
<feature type="disulfide bond" evidence="17">
    <location>
        <begin position="620"/>
        <end position="631"/>
    </location>
</feature>
<feature type="disulfide bond" evidence="17">
    <location>
        <begin position="640"/>
        <end position="649"/>
    </location>
</feature>
<dbReference type="FunFam" id="2.10.25.10:FF:000075">
    <property type="entry name" value="Integrin beta"/>
    <property type="match status" value="1"/>
</dbReference>
<evidence type="ECO:0000313" key="23">
    <source>
        <dbReference type="Proteomes" id="UP001152320"/>
    </source>
</evidence>
<evidence type="ECO:0000256" key="2">
    <source>
        <dbReference type="ARBA" id="ARBA00007449"/>
    </source>
</evidence>
<keyword evidence="6" id="KW-0479">Metal-binding</keyword>
<evidence type="ECO:0000256" key="18">
    <source>
        <dbReference type="RuleBase" id="RU000633"/>
    </source>
</evidence>
<dbReference type="GO" id="GO:0033627">
    <property type="term" value="P:cell adhesion mediated by integrin"/>
    <property type="evidence" value="ECO:0007669"/>
    <property type="project" value="TreeGrafter"/>
</dbReference>
<dbReference type="InterPro" id="IPR040622">
    <property type="entry name" value="EGF_integrin_1"/>
</dbReference>
<dbReference type="GO" id="GO:0046872">
    <property type="term" value="F:metal ion binding"/>
    <property type="evidence" value="ECO:0007669"/>
    <property type="project" value="UniProtKB-KW"/>
</dbReference>
<keyword evidence="14 19" id="KW-0472">Membrane</keyword>
<dbReference type="SMART" id="SM00187">
    <property type="entry name" value="INB"/>
    <property type="match status" value="1"/>
</dbReference>
<proteinExistence type="inferred from homology"/>
<dbReference type="FunFam" id="2.10.25.10:FF:000036">
    <property type="entry name" value="Integrin beta"/>
    <property type="match status" value="1"/>
</dbReference>